<evidence type="ECO:0000259" key="1">
    <source>
        <dbReference type="Pfam" id="PF03886"/>
    </source>
</evidence>
<accession>A0A5C1YSD3</accession>
<organism evidence="2 3">
    <name type="scientific">Acetobacter vaccinii</name>
    <dbReference type="NCBI Taxonomy" id="2592655"/>
    <lineage>
        <taxon>Bacteria</taxon>
        <taxon>Pseudomonadati</taxon>
        <taxon>Pseudomonadota</taxon>
        <taxon>Alphaproteobacteria</taxon>
        <taxon>Acetobacterales</taxon>
        <taxon>Acetobacteraceae</taxon>
        <taxon>Acetobacter</taxon>
    </lineage>
</organism>
<keyword evidence="3" id="KW-1185">Reference proteome</keyword>
<protein>
    <submittedName>
        <fullName evidence="2">Membrane integrity-associated transporter subunit PqiC</fullName>
    </submittedName>
</protein>
<dbReference type="Proteomes" id="UP000324536">
    <property type="component" value="Chromosome"/>
</dbReference>
<dbReference type="SUPFAM" id="SSF159594">
    <property type="entry name" value="XCC0632-like"/>
    <property type="match status" value="1"/>
</dbReference>
<dbReference type="Pfam" id="PF03886">
    <property type="entry name" value="ABC_trans_aux"/>
    <property type="match status" value="1"/>
</dbReference>
<feature type="domain" description="ABC-type transport auxiliary lipoprotein component" evidence="1">
    <location>
        <begin position="22"/>
        <end position="180"/>
    </location>
</feature>
<reference evidence="2 3" key="1">
    <citation type="submission" date="2019-09" db="EMBL/GenBank/DDBJ databases">
        <title>Genome sequencing of strain KACC 21233.</title>
        <authorList>
            <person name="Heo J."/>
            <person name="Kim S.-J."/>
            <person name="Kim J.-S."/>
            <person name="Hong S.-B."/>
            <person name="Kwon S.-W."/>
        </authorList>
    </citation>
    <scope>NUCLEOTIDE SEQUENCE [LARGE SCALE GENOMIC DNA]</scope>
    <source>
        <strain evidence="2 3">KACC 21233</strain>
    </source>
</reference>
<dbReference type="InterPro" id="IPR005586">
    <property type="entry name" value="ABC_trans_aux"/>
</dbReference>
<name>A0A5C1YSD3_9PROT</name>
<dbReference type="OrthoDB" id="7346275at2"/>
<dbReference type="EMBL" id="CP043506">
    <property type="protein sequence ID" value="QEO18518.1"/>
    <property type="molecule type" value="Genomic_DNA"/>
</dbReference>
<evidence type="ECO:0000313" key="3">
    <source>
        <dbReference type="Proteomes" id="UP000324536"/>
    </source>
</evidence>
<dbReference type="Gene3D" id="3.40.50.10610">
    <property type="entry name" value="ABC-type transport auxiliary lipoprotein component"/>
    <property type="match status" value="1"/>
</dbReference>
<sequence>MAGVMAGCLLLAGCAGPPLRLYTLGMPSDREAPQPHLSPRASTIAIGHVVVPDYLDTQDILVRNGEEIHRNQSSRWASRLSIGITNLVTNEIASFHPSELITDQPLADAATMQIQINVSRFDVDSSGQVVLEANWSILPSDPNKPLIRDRAQIRDFGPVTTSADVAALMRGTVIKLADKINASLPSTLTSGH</sequence>
<evidence type="ECO:0000313" key="2">
    <source>
        <dbReference type="EMBL" id="QEO18518.1"/>
    </source>
</evidence>
<dbReference type="KEGG" id="acek:FLP30_03005"/>
<proteinExistence type="predicted"/>
<dbReference type="AlphaFoldDB" id="A0A5C1YSD3"/>
<gene>
    <name evidence="2" type="ORF">FLP30_03005</name>
</gene>